<name>A0AAC9FTS2_9RALS</name>
<accession>A0AAC9FTS2</accession>
<reference evidence="2 3" key="1">
    <citation type="submission" date="2015-09" db="EMBL/GenBank/DDBJ databases">
        <authorList>
            <person name="Xu Y."/>
            <person name="Nagy A."/>
            <person name="Liu N.T."/>
            <person name="Nou X."/>
        </authorList>
    </citation>
    <scope>NUCLEOTIDE SEQUENCE [LARGE SCALE GENOMIC DNA]</scope>
    <source>
        <strain evidence="2 3">FC1138</strain>
    </source>
</reference>
<feature type="compositionally biased region" description="Basic residues" evidence="1">
    <location>
        <begin position="1"/>
        <end position="10"/>
    </location>
</feature>
<dbReference type="AlphaFoldDB" id="A0AAC9FTS2"/>
<protein>
    <submittedName>
        <fullName evidence="2">Uncharacterized protein</fullName>
    </submittedName>
</protein>
<evidence type="ECO:0000256" key="1">
    <source>
        <dbReference type="SAM" id="MobiDB-lite"/>
    </source>
</evidence>
<gene>
    <name evidence="2" type="ORF">ACS15_4066</name>
</gene>
<dbReference type="EMBL" id="CP012606">
    <property type="protein sequence ID" value="ANH76529.1"/>
    <property type="molecule type" value="Genomic_DNA"/>
</dbReference>
<dbReference type="KEGG" id="rin:ACS15_4066"/>
<evidence type="ECO:0000313" key="2">
    <source>
        <dbReference type="EMBL" id="ANH76529.1"/>
    </source>
</evidence>
<feature type="region of interest" description="Disordered" evidence="1">
    <location>
        <begin position="1"/>
        <end position="37"/>
    </location>
</feature>
<dbReference type="Proteomes" id="UP000077927">
    <property type="component" value="Chromosome 2"/>
</dbReference>
<sequence>MVRHGKRGTRQWKAIGASHAGAEATRGEANDEISTRA</sequence>
<evidence type="ECO:0000313" key="3">
    <source>
        <dbReference type="Proteomes" id="UP000077927"/>
    </source>
</evidence>
<proteinExistence type="predicted"/>
<feature type="compositionally biased region" description="Basic and acidic residues" evidence="1">
    <location>
        <begin position="25"/>
        <end position="37"/>
    </location>
</feature>
<organism evidence="2 3">
    <name type="scientific">Ralstonia insidiosa</name>
    <dbReference type="NCBI Taxonomy" id="190721"/>
    <lineage>
        <taxon>Bacteria</taxon>
        <taxon>Pseudomonadati</taxon>
        <taxon>Pseudomonadota</taxon>
        <taxon>Betaproteobacteria</taxon>
        <taxon>Burkholderiales</taxon>
        <taxon>Burkholderiaceae</taxon>
        <taxon>Ralstonia</taxon>
    </lineage>
</organism>